<sequence>MQDKLRVLMVCMGNICRSPTMEGVLRARLAAYGLQDRVEVDSAGTHDYHIGRAPDPRTQAAAARRGYDLSAQRARQVTARDFSDFDFVLVADQDNLANLAPLRAGRGVEPLLLLSILEPGAEVPDPYYGGPQGFETVLDLVEEACDAWCRHWQQSLR</sequence>
<name>A0ABV7TR98_9NEIS</name>
<feature type="domain" description="Phosphotyrosine protein phosphatase I" evidence="5">
    <location>
        <begin position="5"/>
        <end position="151"/>
    </location>
</feature>
<reference evidence="7" key="1">
    <citation type="journal article" date="2019" name="Int. J. Syst. Evol. Microbiol.">
        <title>The Global Catalogue of Microorganisms (GCM) 10K type strain sequencing project: providing services to taxonomists for standard genome sequencing and annotation.</title>
        <authorList>
            <consortium name="The Broad Institute Genomics Platform"/>
            <consortium name="The Broad Institute Genome Sequencing Center for Infectious Disease"/>
            <person name="Wu L."/>
            <person name="Ma J."/>
        </authorList>
    </citation>
    <scope>NUCLEOTIDE SEQUENCE [LARGE SCALE GENOMIC DNA]</scope>
    <source>
        <strain evidence="7">KCTC 42195</strain>
    </source>
</reference>
<evidence type="ECO:0000256" key="2">
    <source>
        <dbReference type="ARBA" id="ARBA00013064"/>
    </source>
</evidence>
<dbReference type="InterPro" id="IPR050438">
    <property type="entry name" value="LMW_PTPase"/>
</dbReference>
<keyword evidence="4" id="KW-0904">Protein phosphatase</keyword>
<dbReference type="InterPro" id="IPR023485">
    <property type="entry name" value="Ptyr_pPase"/>
</dbReference>
<dbReference type="CDD" id="cd16343">
    <property type="entry name" value="LMWPTP"/>
    <property type="match status" value="1"/>
</dbReference>
<dbReference type="InterPro" id="IPR036196">
    <property type="entry name" value="Ptyr_pPase_sf"/>
</dbReference>
<comment type="similarity">
    <text evidence="1">Belongs to the low molecular weight phosphotyrosine protein phosphatase family.</text>
</comment>
<evidence type="ECO:0000256" key="3">
    <source>
        <dbReference type="ARBA" id="ARBA00022801"/>
    </source>
</evidence>
<dbReference type="Proteomes" id="UP001595636">
    <property type="component" value="Unassembled WGS sequence"/>
</dbReference>
<evidence type="ECO:0000256" key="1">
    <source>
        <dbReference type="ARBA" id="ARBA00011063"/>
    </source>
</evidence>
<organism evidence="6 7">
    <name type="scientific">Vogesella amnigena</name>
    <dbReference type="NCBI Taxonomy" id="1507449"/>
    <lineage>
        <taxon>Bacteria</taxon>
        <taxon>Pseudomonadati</taxon>
        <taxon>Pseudomonadota</taxon>
        <taxon>Betaproteobacteria</taxon>
        <taxon>Neisseriales</taxon>
        <taxon>Chromobacteriaceae</taxon>
        <taxon>Vogesella</taxon>
    </lineage>
</organism>
<protein>
    <recommendedName>
        <fullName evidence="2">protein-tyrosine-phosphatase</fullName>
        <ecNumber evidence="2">3.1.3.48</ecNumber>
    </recommendedName>
</protein>
<accession>A0ABV7TR98</accession>
<dbReference type="EC" id="3.1.3.48" evidence="2"/>
<dbReference type="RefSeq" id="WP_390276369.1">
    <property type="nucleotide sequence ID" value="NZ_JBHRYH010000005.1"/>
</dbReference>
<keyword evidence="7" id="KW-1185">Reference proteome</keyword>
<evidence type="ECO:0000256" key="4">
    <source>
        <dbReference type="ARBA" id="ARBA00022912"/>
    </source>
</evidence>
<comment type="caution">
    <text evidence="6">The sequence shown here is derived from an EMBL/GenBank/DDBJ whole genome shotgun (WGS) entry which is preliminary data.</text>
</comment>
<dbReference type="PANTHER" id="PTHR11717">
    <property type="entry name" value="LOW MOLECULAR WEIGHT PROTEIN TYROSINE PHOSPHATASE"/>
    <property type="match status" value="1"/>
</dbReference>
<dbReference type="GO" id="GO:0004725">
    <property type="term" value="F:protein tyrosine phosphatase activity"/>
    <property type="evidence" value="ECO:0007669"/>
    <property type="project" value="UniProtKB-EC"/>
</dbReference>
<dbReference type="SMART" id="SM00226">
    <property type="entry name" value="LMWPc"/>
    <property type="match status" value="1"/>
</dbReference>
<evidence type="ECO:0000313" key="6">
    <source>
        <dbReference type="EMBL" id="MFC3624965.1"/>
    </source>
</evidence>
<dbReference type="PANTHER" id="PTHR11717:SF7">
    <property type="entry name" value="LOW MOLECULAR WEIGHT PHOSPHOTYROSINE PROTEIN PHOSPHATASE"/>
    <property type="match status" value="1"/>
</dbReference>
<gene>
    <name evidence="6" type="ORF">ACFOKJ_02255</name>
</gene>
<keyword evidence="3 6" id="KW-0378">Hydrolase</keyword>
<dbReference type="PRINTS" id="PR00719">
    <property type="entry name" value="LMWPTPASE"/>
</dbReference>
<dbReference type="Gene3D" id="3.40.50.2300">
    <property type="match status" value="1"/>
</dbReference>
<evidence type="ECO:0000259" key="5">
    <source>
        <dbReference type="SMART" id="SM00226"/>
    </source>
</evidence>
<proteinExistence type="inferred from homology"/>
<dbReference type="EMBL" id="JBHRYH010000005">
    <property type="protein sequence ID" value="MFC3624965.1"/>
    <property type="molecule type" value="Genomic_DNA"/>
</dbReference>
<dbReference type="SUPFAM" id="SSF52788">
    <property type="entry name" value="Phosphotyrosine protein phosphatases I"/>
    <property type="match status" value="1"/>
</dbReference>
<dbReference type="Pfam" id="PF01451">
    <property type="entry name" value="LMWPc"/>
    <property type="match status" value="1"/>
</dbReference>
<evidence type="ECO:0000313" key="7">
    <source>
        <dbReference type="Proteomes" id="UP001595636"/>
    </source>
</evidence>
<dbReference type="InterPro" id="IPR017867">
    <property type="entry name" value="Tyr_phospatase_low_mol_wt"/>
</dbReference>